<comment type="similarity">
    <text evidence="1">Belongs to the HIBADH-related family.</text>
</comment>
<keyword evidence="5" id="KW-1185">Reference proteome</keyword>
<dbReference type="RefSeq" id="WP_179833320.1">
    <property type="nucleotide sequence ID" value="NZ_BMRD01000001.1"/>
</dbReference>
<dbReference type="Gene3D" id="3.30.1330.40">
    <property type="entry name" value="RutC-like"/>
    <property type="match status" value="1"/>
</dbReference>
<accession>A0A7Y9G8T6</accession>
<dbReference type="GO" id="GO:0016054">
    <property type="term" value="P:organic acid catabolic process"/>
    <property type="evidence" value="ECO:0007669"/>
    <property type="project" value="UniProtKB-ARBA"/>
</dbReference>
<dbReference type="PANTHER" id="PTHR43060">
    <property type="entry name" value="3-HYDROXYISOBUTYRATE DEHYDROGENASE-LIKE 1, MITOCHONDRIAL-RELATED"/>
    <property type="match status" value="1"/>
</dbReference>
<dbReference type="PANTHER" id="PTHR43060:SF15">
    <property type="entry name" value="3-HYDROXYISOBUTYRATE DEHYDROGENASE-LIKE 1, MITOCHONDRIAL-RELATED"/>
    <property type="match status" value="1"/>
</dbReference>
<dbReference type="SUPFAM" id="SSF48179">
    <property type="entry name" value="6-phosphogluconate dehydrogenase C-terminal domain-like"/>
    <property type="match status" value="1"/>
</dbReference>
<dbReference type="InterPro" id="IPR002204">
    <property type="entry name" value="3-OH-isobutyrate_DH-rel_CS"/>
</dbReference>
<gene>
    <name evidence="4" type="ORF">BJ999_002328</name>
</gene>
<dbReference type="Gene3D" id="1.10.1040.10">
    <property type="entry name" value="N-(1-d-carboxylethyl)-l-norvaline Dehydrogenase, domain 2"/>
    <property type="match status" value="1"/>
</dbReference>
<name>A0A7Y9G8T6_9ACTN</name>
<dbReference type="EMBL" id="JACCBT010000001">
    <property type="protein sequence ID" value="NYE12032.1"/>
    <property type="molecule type" value="Genomic_DNA"/>
</dbReference>
<evidence type="ECO:0000313" key="5">
    <source>
        <dbReference type="Proteomes" id="UP000591272"/>
    </source>
</evidence>
<dbReference type="InterPro" id="IPR006115">
    <property type="entry name" value="6PGDH_NADP-bd"/>
</dbReference>
<dbReference type="GO" id="GO:0050661">
    <property type="term" value="F:NADP binding"/>
    <property type="evidence" value="ECO:0007669"/>
    <property type="project" value="InterPro"/>
</dbReference>
<organism evidence="4 5">
    <name type="scientific">Actinomadura citrea</name>
    <dbReference type="NCBI Taxonomy" id="46158"/>
    <lineage>
        <taxon>Bacteria</taxon>
        <taxon>Bacillati</taxon>
        <taxon>Actinomycetota</taxon>
        <taxon>Actinomycetes</taxon>
        <taxon>Streptosporangiales</taxon>
        <taxon>Thermomonosporaceae</taxon>
        <taxon>Actinomadura</taxon>
    </lineage>
</organism>
<dbReference type="CDD" id="cd00448">
    <property type="entry name" value="YjgF_YER057c_UK114_family"/>
    <property type="match status" value="1"/>
</dbReference>
<feature type="domain" description="6-phosphogluconate dehydrogenase NADP-binding" evidence="2">
    <location>
        <begin position="3"/>
        <end position="156"/>
    </location>
</feature>
<dbReference type="PROSITE" id="PS00895">
    <property type="entry name" value="3_HYDROXYISOBUT_DH"/>
    <property type="match status" value="1"/>
</dbReference>
<dbReference type="InterPro" id="IPR036291">
    <property type="entry name" value="NAD(P)-bd_dom_sf"/>
</dbReference>
<feature type="domain" description="3-hydroxyisobutyrate dehydrogenase-like NAD-binding" evidence="3">
    <location>
        <begin position="163"/>
        <end position="270"/>
    </location>
</feature>
<dbReference type="InterPro" id="IPR006175">
    <property type="entry name" value="YjgF/YER057c/UK114"/>
</dbReference>
<dbReference type="InterPro" id="IPR029154">
    <property type="entry name" value="HIBADH-like_NADP-bd"/>
</dbReference>
<dbReference type="Pfam" id="PF14833">
    <property type="entry name" value="NAD_binding_11"/>
    <property type="match status" value="1"/>
</dbReference>
<dbReference type="InterPro" id="IPR013328">
    <property type="entry name" value="6PGD_dom2"/>
</dbReference>
<comment type="caution">
    <text evidence="4">The sequence shown here is derived from an EMBL/GenBank/DDBJ whole genome shotgun (WGS) entry which is preliminary data.</text>
</comment>
<dbReference type="GO" id="GO:0051287">
    <property type="term" value="F:NAD binding"/>
    <property type="evidence" value="ECO:0007669"/>
    <property type="project" value="InterPro"/>
</dbReference>
<protein>
    <submittedName>
        <fullName evidence="4">3-hydroxyisobutyrate dehydrogenase-like beta-hydroxyacid dehydrogenase/enamine deaminase RidA (YjgF/YER057c/UK114 family)</fullName>
    </submittedName>
</protein>
<dbReference type="Proteomes" id="UP000591272">
    <property type="component" value="Unassembled WGS sequence"/>
</dbReference>
<evidence type="ECO:0000259" key="2">
    <source>
        <dbReference type="Pfam" id="PF03446"/>
    </source>
</evidence>
<dbReference type="InterPro" id="IPR035959">
    <property type="entry name" value="RutC-like_sf"/>
</dbReference>
<dbReference type="AlphaFoldDB" id="A0A7Y9G8T6"/>
<evidence type="ECO:0000256" key="1">
    <source>
        <dbReference type="ARBA" id="ARBA00009080"/>
    </source>
</evidence>
<dbReference type="Gene3D" id="3.40.50.720">
    <property type="entry name" value="NAD(P)-binding Rossmann-like Domain"/>
    <property type="match status" value="1"/>
</dbReference>
<dbReference type="SUPFAM" id="SSF51735">
    <property type="entry name" value="NAD(P)-binding Rossmann-fold domains"/>
    <property type="match status" value="1"/>
</dbReference>
<dbReference type="Pfam" id="PF03446">
    <property type="entry name" value="NAD_binding_2"/>
    <property type="match status" value="1"/>
</dbReference>
<sequence>MTRIAFLGLGRMGVLMARRLAAAGHDLTVWNRTPARAASLAEAGATACGTPAEAVQDRELVVTMLTDAAAVEEVLFGPDGAAPALPPGAVIADMSTIGPEAVHRVRSRLPEGIGHVDAPVSGSLPQAEAGELAILAGAEPDDLARCADALAVLGNVRHVGPPGSGAALKLVVNSALVGNFAVLGETLALADRLGVDPALALDALTRTSPQARRLQEHTDGDAPRFTLALAAKDLGLALDGAPPAGVLSTVRARTDAALAAGLGGHDLVALTDHIRRTPSMRVTLGNPETVPAPPNPAYSHTAYVTQGPMLYVSGQIALGADGKVDKPGDMTRQSEVILSLLERILAAHGAGFGDVVNIRTFITDLDRLREYGAVRRRYFTGPPPTSTTVEVPRLFHPDALLEVEIVAAVP</sequence>
<proteinExistence type="inferred from homology"/>
<dbReference type="InterPro" id="IPR008927">
    <property type="entry name" value="6-PGluconate_DH-like_C_sf"/>
</dbReference>
<reference evidence="4 5" key="1">
    <citation type="submission" date="2020-07" db="EMBL/GenBank/DDBJ databases">
        <title>Sequencing the genomes of 1000 actinobacteria strains.</title>
        <authorList>
            <person name="Klenk H.-P."/>
        </authorList>
    </citation>
    <scope>NUCLEOTIDE SEQUENCE [LARGE SCALE GENOMIC DNA]</scope>
    <source>
        <strain evidence="4 5">DSM 43461</strain>
    </source>
</reference>
<dbReference type="Pfam" id="PF01042">
    <property type="entry name" value="Ribonuc_L-PSP"/>
    <property type="match status" value="1"/>
</dbReference>
<dbReference type="SUPFAM" id="SSF55298">
    <property type="entry name" value="YjgF-like"/>
    <property type="match status" value="1"/>
</dbReference>
<evidence type="ECO:0000313" key="4">
    <source>
        <dbReference type="EMBL" id="NYE12032.1"/>
    </source>
</evidence>
<evidence type="ECO:0000259" key="3">
    <source>
        <dbReference type="Pfam" id="PF14833"/>
    </source>
</evidence>
<dbReference type="GO" id="GO:0016491">
    <property type="term" value="F:oxidoreductase activity"/>
    <property type="evidence" value="ECO:0007669"/>
    <property type="project" value="InterPro"/>
</dbReference>